<comment type="subcellular location">
    <subcellularLocation>
        <location evidence="1">Nucleus</location>
    </subcellularLocation>
</comment>
<dbReference type="AlphaFoldDB" id="A0A1R3RMY1"/>
<dbReference type="PANTHER" id="PTHR37534">
    <property type="entry name" value="TRANSCRIPTIONAL ACTIVATOR PROTEIN UGA3"/>
    <property type="match status" value="1"/>
</dbReference>
<dbReference type="OMA" id="PWRQVII"/>
<evidence type="ECO:0000256" key="1">
    <source>
        <dbReference type="ARBA" id="ARBA00004123"/>
    </source>
</evidence>
<dbReference type="Pfam" id="PF11951">
    <property type="entry name" value="Fungal_trans_2"/>
    <property type="match status" value="1"/>
</dbReference>
<organism evidence="4 5">
    <name type="scientific">Aspergillus carbonarius (strain ITEM 5010)</name>
    <dbReference type="NCBI Taxonomy" id="602072"/>
    <lineage>
        <taxon>Eukaryota</taxon>
        <taxon>Fungi</taxon>
        <taxon>Dikarya</taxon>
        <taxon>Ascomycota</taxon>
        <taxon>Pezizomycotina</taxon>
        <taxon>Eurotiomycetes</taxon>
        <taxon>Eurotiomycetidae</taxon>
        <taxon>Eurotiales</taxon>
        <taxon>Aspergillaceae</taxon>
        <taxon>Aspergillus</taxon>
        <taxon>Aspergillus subgen. Circumdati</taxon>
    </lineage>
</organism>
<dbReference type="GO" id="GO:0005634">
    <property type="term" value="C:nucleus"/>
    <property type="evidence" value="ECO:0007669"/>
    <property type="project" value="UniProtKB-SubCell"/>
</dbReference>
<dbReference type="EMBL" id="KV907499">
    <property type="protein sequence ID" value="OOF95830.1"/>
    <property type="molecule type" value="Genomic_DNA"/>
</dbReference>
<feature type="chain" id="PRO_5012028832" evidence="3">
    <location>
        <begin position="22"/>
        <end position="341"/>
    </location>
</feature>
<feature type="signal peptide" evidence="3">
    <location>
        <begin position="1"/>
        <end position="21"/>
    </location>
</feature>
<keyword evidence="2" id="KW-0539">Nucleus</keyword>
<evidence type="ECO:0000313" key="4">
    <source>
        <dbReference type="EMBL" id="OOF95830.1"/>
    </source>
</evidence>
<evidence type="ECO:0000256" key="3">
    <source>
        <dbReference type="SAM" id="SignalP"/>
    </source>
</evidence>
<proteinExistence type="predicted"/>
<name>A0A1R3RMY1_ASPC5</name>
<dbReference type="VEuPathDB" id="FungiDB:ASPCADRAFT_207176"/>
<evidence type="ECO:0000256" key="2">
    <source>
        <dbReference type="ARBA" id="ARBA00023242"/>
    </source>
</evidence>
<gene>
    <name evidence="4" type="ORF">ASPCADRAFT_207176</name>
</gene>
<sequence length="341" mass="39352">MNPWRLVIIPLAGTSPTVLHAVLALASEDLAVRFPPGHPRRQHLQGISERRRNQALASVAQLIRRMREVSSSSEAQCALAATLILYNVELLGASAQWRMHLEAARVIRQWKEHAFTHGRSEIDAFLVYEQYYASVFAGLTTFDTLNEYETDLKYDNNAIFSDFVSIISQVTRLERLKHNQHFVIHSSLLDTMAHDLEAAKTRMLQLGLVLRWQTDDARSSFQHLVWIFYYAVLIYIYHVADASLDTLQSWRDAILNHLALLPDKRAFAQDLVWPLFIAGTECRGCPQKQDVVAHELERVMEISGTLDRRNVLSFLRQFWSERSGTWIQLMRQSPERRMLIL</sequence>
<accession>A0A1R3RMY1</accession>
<dbReference type="Proteomes" id="UP000188318">
    <property type="component" value="Unassembled WGS sequence"/>
</dbReference>
<dbReference type="PANTHER" id="PTHR37534:SF46">
    <property type="entry name" value="ZN(II)2CYS6 TRANSCRIPTION FACTOR (EUROFUNG)"/>
    <property type="match status" value="1"/>
</dbReference>
<reference evidence="5" key="1">
    <citation type="journal article" date="2017" name="Genome Biol.">
        <title>Comparative genomics reveals high biological diversity and specific adaptations in the industrially and medically important fungal genus Aspergillus.</title>
        <authorList>
            <person name="de Vries R.P."/>
            <person name="Riley R."/>
            <person name="Wiebenga A."/>
            <person name="Aguilar-Osorio G."/>
            <person name="Amillis S."/>
            <person name="Uchima C.A."/>
            <person name="Anderluh G."/>
            <person name="Asadollahi M."/>
            <person name="Askin M."/>
            <person name="Barry K."/>
            <person name="Battaglia E."/>
            <person name="Bayram O."/>
            <person name="Benocci T."/>
            <person name="Braus-Stromeyer S.A."/>
            <person name="Caldana C."/>
            <person name="Canovas D."/>
            <person name="Cerqueira G.C."/>
            <person name="Chen F."/>
            <person name="Chen W."/>
            <person name="Choi C."/>
            <person name="Clum A."/>
            <person name="Dos Santos R.A."/>
            <person name="Damasio A.R."/>
            <person name="Diallinas G."/>
            <person name="Emri T."/>
            <person name="Fekete E."/>
            <person name="Flipphi M."/>
            <person name="Freyberg S."/>
            <person name="Gallo A."/>
            <person name="Gournas C."/>
            <person name="Habgood R."/>
            <person name="Hainaut M."/>
            <person name="Harispe M.L."/>
            <person name="Henrissat B."/>
            <person name="Hilden K.S."/>
            <person name="Hope R."/>
            <person name="Hossain A."/>
            <person name="Karabika E."/>
            <person name="Karaffa L."/>
            <person name="Karanyi Z."/>
            <person name="Krasevec N."/>
            <person name="Kuo A."/>
            <person name="Kusch H."/>
            <person name="LaButti K."/>
            <person name="Lagendijk E.L."/>
            <person name="Lapidus A."/>
            <person name="Levasseur A."/>
            <person name="Lindquist E."/>
            <person name="Lipzen A."/>
            <person name="Logrieco A.F."/>
            <person name="MacCabe A."/>
            <person name="Maekelae M.R."/>
            <person name="Malavazi I."/>
            <person name="Melin P."/>
            <person name="Meyer V."/>
            <person name="Mielnichuk N."/>
            <person name="Miskei M."/>
            <person name="Molnar A.P."/>
            <person name="Mule G."/>
            <person name="Ngan C.Y."/>
            <person name="Orejas M."/>
            <person name="Orosz E."/>
            <person name="Ouedraogo J.P."/>
            <person name="Overkamp K.M."/>
            <person name="Park H.-S."/>
            <person name="Perrone G."/>
            <person name="Piumi F."/>
            <person name="Punt P.J."/>
            <person name="Ram A.F."/>
            <person name="Ramon A."/>
            <person name="Rauscher S."/>
            <person name="Record E."/>
            <person name="Riano-Pachon D.M."/>
            <person name="Robert V."/>
            <person name="Roehrig J."/>
            <person name="Ruller R."/>
            <person name="Salamov A."/>
            <person name="Salih N.S."/>
            <person name="Samson R.A."/>
            <person name="Sandor E."/>
            <person name="Sanguinetti M."/>
            <person name="Schuetze T."/>
            <person name="Sepcic K."/>
            <person name="Shelest E."/>
            <person name="Sherlock G."/>
            <person name="Sophianopoulou V."/>
            <person name="Squina F.M."/>
            <person name="Sun H."/>
            <person name="Susca A."/>
            <person name="Todd R.B."/>
            <person name="Tsang A."/>
            <person name="Unkles S.E."/>
            <person name="van de Wiele N."/>
            <person name="van Rossen-Uffink D."/>
            <person name="Oliveira J.V."/>
            <person name="Vesth T.C."/>
            <person name="Visser J."/>
            <person name="Yu J.-H."/>
            <person name="Zhou M."/>
            <person name="Andersen M.R."/>
            <person name="Archer D.B."/>
            <person name="Baker S.E."/>
            <person name="Benoit I."/>
            <person name="Brakhage A.A."/>
            <person name="Braus G.H."/>
            <person name="Fischer R."/>
            <person name="Frisvad J.C."/>
            <person name="Goldman G.H."/>
            <person name="Houbraken J."/>
            <person name="Oakley B."/>
            <person name="Pocsi I."/>
            <person name="Scazzocchio C."/>
            <person name="Seiboth B."/>
            <person name="vanKuyk P.A."/>
            <person name="Wortman J."/>
            <person name="Dyer P.S."/>
            <person name="Grigoriev I.V."/>
        </authorList>
    </citation>
    <scope>NUCLEOTIDE SEQUENCE [LARGE SCALE GENOMIC DNA]</scope>
    <source>
        <strain evidence="5">ITEM 5010</strain>
    </source>
</reference>
<dbReference type="InterPro" id="IPR021858">
    <property type="entry name" value="Fun_TF"/>
</dbReference>
<evidence type="ECO:0000313" key="5">
    <source>
        <dbReference type="Proteomes" id="UP000188318"/>
    </source>
</evidence>
<dbReference type="OrthoDB" id="3251668at2759"/>
<protein>
    <submittedName>
        <fullName evidence="4">Uncharacterized protein</fullName>
    </submittedName>
</protein>
<keyword evidence="5" id="KW-1185">Reference proteome</keyword>
<keyword evidence="3" id="KW-0732">Signal</keyword>